<dbReference type="GO" id="GO:0006352">
    <property type="term" value="P:DNA-templated transcription initiation"/>
    <property type="evidence" value="ECO:0007669"/>
    <property type="project" value="InterPro"/>
</dbReference>
<evidence type="ECO:0000259" key="6">
    <source>
        <dbReference type="Pfam" id="PF08281"/>
    </source>
</evidence>
<feature type="domain" description="RNA polymerase sigma factor 70 region 4 type 2" evidence="6">
    <location>
        <begin position="111"/>
        <end position="161"/>
    </location>
</feature>
<dbReference type="Proteomes" id="UP000276770">
    <property type="component" value="Unassembled WGS sequence"/>
</dbReference>
<dbReference type="InterPro" id="IPR013325">
    <property type="entry name" value="RNA_pol_sigma_r2"/>
</dbReference>
<dbReference type="EMBL" id="RCVZ01000010">
    <property type="protein sequence ID" value="RLQ94356.1"/>
    <property type="molecule type" value="Genomic_DNA"/>
</dbReference>
<dbReference type="Gene3D" id="1.10.1740.10">
    <property type="match status" value="1"/>
</dbReference>
<keyword evidence="8" id="KW-1185">Reference proteome</keyword>
<dbReference type="InterPro" id="IPR014284">
    <property type="entry name" value="RNA_pol_sigma-70_dom"/>
</dbReference>
<evidence type="ECO:0000256" key="3">
    <source>
        <dbReference type="ARBA" id="ARBA00023082"/>
    </source>
</evidence>
<dbReference type="Pfam" id="PF08281">
    <property type="entry name" value="Sigma70_r4_2"/>
    <property type="match status" value="1"/>
</dbReference>
<dbReference type="InterPro" id="IPR007627">
    <property type="entry name" value="RNA_pol_sigma70_r2"/>
</dbReference>
<dbReference type="InterPro" id="IPR039425">
    <property type="entry name" value="RNA_pol_sigma-70-like"/>
</dbReference>
<reference evidence="7 8" key="1">
    <citation type="submission" date="2018-10" db="EMBL/GenBank/DDBJ databases">
        <title>Falsibacillus sp. genome draft.</title>
        <authorList>
            <person name="Shi S."/>
        </authorList>
    </citation>
    <scope>NUCLEOTIDE SEQUENCE [LARGE SCALE GENOMIC DNA]</scope>
    <source>
        <strain evidence="7 8">GY 10110</strain>
    </source>
</reference>
<dbReference type="PANTHER" id="PTHR43133">
    <property type="entry name" value="RNA POLYMERASE ECF-TYPE SIGMA FACTO"/>
    <property type="match status" value="1"/>
</dbReference>
<dbReference type="Gene3D" id="1.10.10.10">
    <property type="entry name" value="Winged helix-like DNA-binding domain superfamily/Winged helix DNA-binding domain"/>
    <property type="match status" value="1"/>
</dbReference>
<dbReference type="InterPro" id="IPR013249">
    <property type="entry name" value="RNA_pol_sigma70_r4_t2"/>
</dbReference>
<evidence type="ECO:0000256" key="4">
    <source>
        <dbReference type="ARBA" id="ARBA00023163"/>
    </source>
</evidence>
<comment type="caution">
    <text evidence="7">The sequence shown here is derived from an EMBL/GenBank/DDBJ whole genome shotgun (WGS) entry which is preliminary data.</text>
</comment>
<dbReference type="Pfam" id="PF04542">
    <property type="entry name" value="Sigma70_r2"/>
    <property type="match status" value="1"/>
</dbReference>
<evidence type="ECO:0000313" key="7">
    <source>
        <dbReference type="EMBL" id="RLQ94356.1"/>
    </source>
</evidence>
<evidence type="ECO:0000256" key="2">
    <source>
        <dbReference type="ARBA" id="ARBA00023015"/>
    </source>
</evidence>
<dbReference type="InterPro" id="IPR013324">
    <property type="entry name" value="RNA_pol_sigma_r3/r4-like"/>
</dbReference>
<gene>
    <name evidence="7" type="ORF">D9X91_14995</name>
</gene>
<dbReference type="OrthoDB" id="2470088at2"/>
<dbReference type="NCBIfam" id="TIGR02937">
    <property type="entry name" value="sigma70-ECF"/>
    <property type="match status" value="1"/>
</dbReference>
<keyword evidence="2" id="KW-0805">Transcription regulation</keyword>
<dbReference type="AlphaFoldDB" id="A0A3L7JUE1"/>
<dbReference type="GO" id="GO:0016987">
    <property type="term" value="F:sigma factor activity"/>
    <property type="evidence" value="ECO:0007669"/>
    <property type="project" value="UniProtKB-KW"/>
</dbReference>
<organism evidence="7 8">
    <name type="scientific">Falsibacillus albus</name>
    <dbReference type="NCBI Taxonomy" id="2478915"/>
    <lineage>
        <taxon>Bacteria</taxon>
        <taxon>Bacillati</taxon>
        <taxon>Bacillota</taxon>
        <taxon>Bacilli</taxon>
        <taxon>Bacillales</taxon>
        <taxon>Bacillaceae</taxon>
        <taxon>Falsibacillus</taxon>
    </lineage>
</organism>
<dbReference type="GO" id="GO:0003677">
    <property type="term" value="F:DNA binding"/>
    <property type="evidence" value="ECO:0007669"/>
    <property type="project" value="InterPro"/>
</dbReference>
<evidence type="ECO:0000256" key="1">
    <source>
        <dbReference type="ARBA" id="ARBA00010641"/>
    </source>
</evidence>
<feature type="domain" description="RNA polymerase sigma-70 region 2" evidence="5">
    <location>
        <begin position="13"/>
        <end position="76"/>
    </location>
</feature>
<accession>A0A3L7JUE1</accession>
<name>A0A3L7JUE1_9BACI</name>
<evidence type="ECO:0000313" key="8">
    <source>
        <dbReference type="Proteomes" id="UP000276770"/>
    </source>
</evidence>
<dbReference type="RefSeq" id="WP_121681447.1">
    <property type="nucleotide sequence ID" value="NZ_RCVZ01000010.1"/>
</dbReference>
<sequence length="174" mass="20392">MSSMEMIEEWFYEYNQDIYNFLIYYVGSTDVEDMLQEVFIRALKGIHTFRGESSPKTWLFSITRNVAVDMKRKEQRHLRKLNLFQEAAGDEIVHSRTPEEVYEIAEKRSEIINGIHSLKQSYQDVLFLRALKDFSVEETAEILGWRQNKVSVTYHRAIKALRSALEKGGGVFSE</sequence>
<dbReference type="SUPFAM" id="SSF88659">
    <property type="entry name" value="Sigma3 and sigma4 domains of RNA polymerase sigma factors"/>
    <property type="match status" value="1"/>
</dbReference>
<comment type="similarity">
    <text evidence="1">Belongs to the sigma-70 factor family. ECF subfamily.</text>
</comment>
<dbReference type="PANTHER" id="PTHR43133:SF60">
    <property type="entry name" value="RNA POLYMERASE SIGMA FACTOR SIGV"/>
    <property type="match status" value="1"/>
</dbReference>
<evidence type="ECO:0000259" key="5">
    <source>
        <dbReference type="Pfam" id="PF04542"/>
    </source>
</evidence>
<dbReference type="SUPFAM" id="SSF88946">
    <property type="entry name" value="Sigma2 domain of RNA polymerase sigma factors"/>
    <property type="match status" value="1"/>
</dbReference>
<protein>
    <submittedName>
        <fullName evidence="7">RNA polymerase sigma factor</fullName>
    </submittedName>
</protein>
<dbReference type="InterPro" id="IPR036388">
    <property type="entry name" value="WH-like_DNA-bd_sf"/>
</dbReference>
<proteinExistence type="inferred from homology"/>
<keyword evidence="3" id="KW-0731">Sigma factor</keyword>
<keyword evidence="4" id="KW-0804">Transcription</keyword>